<protein>
    <submittedName>
        <fullName evidence="5">Biotin-dependent carboxyltransferase family protein</fullName>
    </submittedName>
</protein>
<dbReference type="NCBIfam" id="TIGR00724">
    <property type="entry name" value="urea_amlyse_rel"/>
    <property type="match status" value="1"/>
</dbReference>
<dbReference type="InterPro" id="IPR029000">
    <property type="entry name" value="Cyclophilin-like_dom_sf"/>
</dbReference>
<accession>A0ABR7N317</accession>
<dbReference type="EMBL" id="JACRSX010000011">
    <property type="protein sequence ID" value="MBC8562745.1"/>
    <property type="molecule type" value="Genomic_DNA"/>
</dbReference>
<evidence type="ECO:0000313" key="6">
    <source>
        <dbReference type="Proteomes" id="UP000606193"/>
    </source>
</evidence>
<keyword evidence="3" id="KW-0067">ATP-binding</keyword>
<evidence type="ECO:0000256" key="2">
    <source>
        <dbReference type="ARBA" id="ARBA00022801"/>
    </source>
</evidence>
<keyword evidence="1" id="KW-0547">Nucleotide-binding</keyword>
<keyword evidence="2" id="KW-0378">Hydrolase</keyword>
<dbReference type="Proteomes" id="UP000606193">
    <property type="component" value="Unassembled WGS sequence"/>
</dbReference>
<dbReference type="Pfam" id="PF02626">
    <property type="entry name" value="CT_A_B"/>
    <property type="match status" value="1"/>
</dbReference>
<reference evidence="5 6" key="1">
    <citation type="submission" date="2020-08" db="EMBL/GenBank/DDBJ databases">
        <title>Genome public.</title>
        <authorList>
            <person name="Liu C."/>
            <person name="Sun Q."/>
        </authorList>
    </citation>
    <scope>NUCLEOTIDE SEQUENCE [LARGE SCALE GENOMIC DNA]</scope>
    <source>
        <strain evidence="5 6">NSJ-37</strain>
    </source>
</reference>
<organism evidence="5 6">
    <name type="scientific">Jutongia huaianensis</name>
    <dbReference type="NCBI Taxonomy" id="2763668"/>
    <lineage>
        <taxon>Bacteria</taxon>
        <taxon>Bacillati</taxon>
        <taxon>Bacillota</taxon>
        <taxon>Clostridia</taxon>
        <taxon>Lachnospirales</taxon>
        <taxon>Lachnospiraceae</taxon>
        <taxon>Jutongia</taxon>
    </lineage>
</organism>
<dbReference type="Gene3D" id="2.40.100.10">
    <property type="entry name" value="Cyclophilin-like"/>
    <property type="match status" value="1"/>
</dbReference>
<dbReference type="RefSeq" id="WP_249298030.1">
    <property type="nucleotide sequence ID" value="NZ_JACRSX010000011.1"/>
</dbReference>
<evidence type="ECO:0000313" key="5">
    <source>
        <dbReference type="EMBL" id="MBC8562745.1"/>
    </source>
</evidence>
<name>A0ABR7N317_9FIRM</name>
<gene>
    <name evidence="5" type="ORF">H8704_08930</name>
</gene>
<evidence type="ECO:0000259" key="4">
    <source>
        <dbReference type="SMART" id="SM00797"/>
    </source>
</evidence>
<dbReference type="PANTHER" id="PTHR43309:SF5">
    <property type="entry name" value="5-OXOPROLINASE SUBUNIT C"/>
    <property type="match status" value="1"/>
</dbReference>
<evidence type="ECO:0000256" key="1">
    <source>
        <dbReference type="ARBA" id="ARBA00022741"/>
    </source>
</evidence>
<keyword evidence="6" id="KW-1185">Reference proteome</keyword>
<dbReference type="InterPro" id="IPR003778">
    <property type="entry name" value="CT_A_B"/>
</dbReference>
<evidence type="ECO:0000256" key="3">
    <source>
        <dbReference type="ARBA" id="ARBA00022840"/>
    </source>
</evidence>
<dbReference type="InterPro" id="IPR052708">
    <property type="entry name" value="PxpC"/>
</dbReference>
<dbReference type="SUPFAM" id="SSF50891">
    <property type="entry name" value="Cyclophilin-like"/>
    <property type="match status" value="1"/>
</dbReference>
<comment type="caution">
    <text evidence="5">The sequence shown here is derived from an EMBL/GenBank/DDBJ whole genome shotgun (WGS) entry which is preliminary data.</text>
</comment>
<dbReference type="SMART" id="SM00797">
    <property type="entry name" value="AHS2"/>
    <property type="match status" value="1"/>
</dbReference>
<dbReference type="PANTHER" id="PTHR43309">
    <property type="entry name" value="5-OXOPROLINASE SUBUNIT C"/>
    <property type="match status" value="1"/>
</dbReference>
<feature type="domain" description="Carboxyltransferase" evidence="4">
    <location>
        <begin position="24"/>
        <end position="301"/>
    </location>
</feature>
<proteinExistence type="predicted"/>
<sequence length="306" mass="33540">MAVEVIIPGMLTTVQDLGRYGYQQSGMTCSGVMDQQAYRKANYLVGNPETAAVLEFTVYGGSYRFTQDTVFALTGADMGAEIGEQPVETNRAVTAKQGDVLNLGMASRGCRTYLAVSGGFLVPLIMGSYATNIRCKMGGFHGRKLKRGDVLEIGQNSVSFSKIKNRKVSIPEYSGEVEVRVIPGPQEEMFTQKGLHTFYSGYYRVQEDSDRMGYRLDGSMIESKNGTDIVSDGITFGSIQVPASGKPIILMADHQTTGGYAKIGTVCRMDLSKVAQCKPGDRIHFKKIDVDKAQKLYKEMISKECF</sequence>